<accession>A0A4C2E296</accession>
<organism evidence="1 2">
    <name type="scientific">Zygosaccharomyces mellis</name>
    <dbReference type="NCBI Taxonomy" id="42258"/>
    <lineage>
        <taxon>Eukaryota</taxon>
        <taxon>Fungi</taxon>
        <taxon>Dikarya</taxon>
        <taxon>Ascomycota</taxon>
        <taxon>Saccharomycotina</taxon>
        <taxon>Saccharomycetes</taxon>
        <taxon>Saccharomycetales</taxon>
        <taxon>Saccharomycetaceae</taxon>
        <taxon>Zygosaccharomyces</taxon>
    </lineage>
</organism>
<protein>
    <submittedName>
        <fullName evidence="1">Uncharacterized protein</fullName>
    </submittedName>
</protein>
<dbReference type="EMBL" id="BIMX01000004">
    <property type="protein sequence ID" value="GCE98324.1"/>
    <property type="molecule type" value="Genomic_DNA"/>
</dbReference>
<reference evidence="1 2" key="1">
    <citation type="submission" date="2019-01" db="EMBL/GenBank/DDBJ databases">
        <title>Draft Genome Sequencing of Zygosaccharomyces mellis Ca-7.</title>
        <authorList>
            <person name="Shiwa Y."/>
            <person name="Kanesaki Y."/>
            <person name="Ishige T."/>
            <person name="Mura K."/>
            <person name="Hori T."/>
            <person name="Tamura T."/>
        </authorList>
    </citation>
    <scope>NUCLEOTIDE SEQUENCE [LARGE SCALE GENOMIC DNA]</scope>
    <source>
        <strain evidence="1 2">Ca-7</strain>
    </source>
</reference>
<evidence type="ECO:0000313" key="2">
    <source>
        <dbReference type="Proteomes" id="UP000301737"/>
    </source>
</evidence>
<keyword evidence="2" id="KW-1185">Reference proteome</keyword>
<sequence>MSDRSTNLISYDVCDDTVATENGGMATGAANSYFHHDNGKAFRLATIGEKLKSKCSSGLWKSDKSNLNTKKNSLSSLEKDVRGHACRRDASEVDFQEVFRAYSAEAAEFVWFSAIDAIILSSNYLAKYGCPGTSEVKHHRAALWGNKRGRKEEKGRTERPAKQYHFRKWLNEPQYNVNLGLTYENRRRAYAVAAEAARMATIRNNARKAAKSGAVAAANVSKAEAIRHISRKYIETAALTTAKVAHLWFVRSHARKTMEISALEAAKCAQTKLSARPVTQVHHSNIFISDRRPFSYDSGEYEGQHESQDTYLRVWNTSRADLANILGEDPREEVASKIVQPSEELSAGYAVCSPTRLENESNIGEECNKNVAFEELVSADSFLNEPLDGRPNECGSGELTSVVESGDLESKFPFAFNVLGWFGMITNNCTNNNTNMVAQNTDTLENSFHQCNATDKTNVWKCFGSQLGVSKEEAAPNSDTARVFSIGDSHIGYAF</sequence>
<dbReference type="OrthoDB" id="10603466at2759"/>
<proteinExistence type="predicted"/>
<dbReference type="AlphaFoldDB" id="A0A4C2E296"/>
<evidence type="ECO:0000313" key="1">
    <source>
        <dbReference type="EMBL" id="GCE98324.1"/>
    </source>
</evidence>
<gene>
    <name evidence="1" type="ORF">ZYGM_004454</name>
</gene>
<name>A0A4C2E296_9SACH</name>
<comment type="caution">
    <text evidence="1">The sequence shown here is derived from an EMBL/GenBank/DDBJ whole genome shotgun (WGS) entry which is preliminary data.</text>
</comment>
<dbReference type="Proteomes" id="UP000301737">
    <property type="component" value="Unassembled WGS sequence"/>
</dbReference>